<dbReference type="InterPro" id="IPR025392">
    <property type="entry name" value="DUF4124"/>
</dbReference>
<evidence type="ECO:0000259" key="2">
    <source>
        <dbReference type="Pfam" id="PF13511"/>
    </source>
</evidence>
<accession>A0A2N8ZGT5</accession>
<name>A0A2N8ZGT5_9VIBR</name>
<protein>
    <recommendedName>
        <fullName evidence="2">DUF4124 domain-containing protein</fullName>
    </recommendedName>
</protein>
<dbReference type="Pfam" id="PF13511">
    <property type="entry name" value="DUF4124"/>
    <property type="match status" value="1"/>
</dbReference>
<evidence type="ECO:0000313" key="4">
    <source>
        <dbReference type="Proteomes" id="UP000235828"/>
    </source>
</evidence>
<reference evidence="3 4" key="1">
    <citation type="submission" date="2017-10" db="EMBL/GenBank/DDBJ databases">
        <authorList>
            <person name="Banno H."/>
            <person name="Chua N.-H."/>
        </authorList>
    </citation>
    <scope>NUCLEOTIDE SEQUENCE [LARGE SCALE GENOMIC DNA]</scope>
    <source>
        <strain evidence="3">Vibrio tapetis CECT4600</strain>
    </source>
</reference>
<dbReference type="KEGG" id="vta:A3131"/>
<evidence type="ECO:0000256" key="1">
    <source>
        <dbReference type="SAM" id="SignalP"/>
    </source>
</evidence>
<feature type="domain" description="DUF4124" evidence="2">
    <location>
        <begin position="11"/>
        <end position="88"/>
    </location>
</feature>
<evidence type="ECO:0000313" key="3">
    <source>
        <dbReference type="EMBL" id="SON51097.1"/>
    </source>
</evidence>
<gene>
    <name evidence="3" type="ORF">VTAP4600_A3131</name>
</gene>
<dbReference type="Proteomes" id="UP000235828">
    <property type="component" value="Chromosome A"/>
</dbReference>
<dbReference type="AlphaFoldDB" id="A0A2N8ZGT5"/>
<feature type="signal peptide" evidence="1">
    <location>
        <begin position="1"/>
        <end position="19"/>
    </location>
</feature>
<dbReference type="EMBL" id="LT960611">
    <property type="protein sequence ID" value="SON51097.1"/>
    <property type="molecule type" value="Genomic_DNA"/>
</dbReference>
<keyword evidence="4" id="KW-1185">Reference proteome</keyword>
<organism evidence="3 4">
    <name type="scientific">Vibrio tapetis subsp. tapetis</name>
    <dbReference type="NCBI Taxonomy" id="1671868"/>
    <lineage>
        <taxon>Bacteria</taxon>
        <taxon>Pseudomonadati</taxon>
        <taxon>Pseudomonadota</taxon>
        <taxon>Gammaproteobacteria</taxon>
        <taxon>Vibrionales</taxon>
        <taxon>Vibrionaceae</taxon>
        <taxon>Vibrio</taxon>
    </lineage>
</organism>
<proteinExistence type="predicted"/>
<dbReference type="RefSeq" id="WP_102523482.1">
    <property type="nucleotide sequence ID" value="NZ_LT960611.1"/>
</dbReference>
<dbReference type="OrthoDB" id="7062774at2"/>
<feature type="chain" id="PRO_5014647146" description="DUF4124 domain-containing protein" evidence="1">
    <location>
        <begin position="20"/>
        <end position="188"/>
    </location>
</feature>
<keyword evidence="1" id="KW-0732">Signal</keyword>
<sequence>MKYIIASFIILFLCPPSFAQTVYTWTDNNGVLHLSYTPPALASNLESFDIIEDNPTTLDALDESMPPKAALSKENLDANTTSVARAPAHVKPQPLEITFESPKPDQTIRDNQGRIQISLQSSRKLSIDEKLQLVLNGETYGAPQTQKKWTLLNVDRGTHTFMIKALRNGKLIASTDTISVHLHRAKAN</sequence>